<accession>A0ACD1A6L7</accession>
<reference evidence="1" key="1">
    <citation type="submission" date="2019-08" db="EMBL/GenBank/DDBJ databases">
        <title>Genome sequence of Clostridiales bacterium MT110.</title>
        <authorList>
            <person name="Cao J."/>
        </authorList>
    </citation>
    <scope>NUCLEOTIDE SEQUENCE</scope>
    <source>
        <strain evidence="1">MT110</strain>
    </source>
</reference>
<dbReference type="Proteomes" id="UP000594014">
    <property type="component" value="Chromosome"/>
</dbReference>
<protein>
    <submittedName>
        <fullName evidence="1">MATE family efflux transporter</fullName>
    </submittedName>
</protein>
<sequence>MNNNSISEKNEKEKQKRMILNGNLWKVMVDLSWPAIIAMVLYGLNSVLDAAFVGIFVGETALAGVSIAYPLSQISVAFGSLVGVGAGSVLSIALGAKNLETQRKLMGNVNLITIVITVVYMILCLIFSTDLIRIMGGTGEALILGDQFFRITVFGALFWIYGLSGNMIIRAEGRMKTAAVMMGSGLIVNALVSYITMGLMNFGVEGAAWGGNLGMLVYTLVGWIYFAKGHGTFHTKMLSLRWDKEIGTSILRLGMSSLIMSIMSLIQALLVFNALSKYGTISDVAFYGVVFRLFTFLLTPIFGLMRALQPVIGINYGAKQYERVISSYKIFAFTAAVLTLPFWLISIAMPGEILGLMVKDAVFTGSELMYFRIYMAILPALSFIFMAMTLFPSIDKGKPAAMIGIARQLIFYVPVMLLLPKAIGVAGIYYGSLAIDAVIVIWTILLVRKEFGLLRSKDNSQRTTLSGQHLGTELSK</sequence>
<organism evidence="1 2">
    <name type="scientific">Anoxybacterium hadale</name>
    <dbReference type="NCBI Taxonomy" id="3408580"/>
    <lineage>
        <taxon>Bacteria</taxon>
        <taxon>Bacillati</taxon>
        <taxon>Bacillota</taxon>
        <taxon>Clostridia</taxon>
        <taxon>Peptostreptococcales</taxon>
        <taxon>Anaerovoracaceae</taxon>
        <taxon>Anoxybacterium</taxon>
    </lineage>
</organism>
<proteinExistence type="predicted"/>
<name>A0ACD1A6L7_9FIRM</name>
<dbReference type="EMBL" id="CP042469">
    <property type="protein sequence ID" value="QOX62035.1"/>
    <property type="molecule type" value="Genomic_DNA"/>
</dbReference>
<evidence type="ECO:0000313" key="1">
    <source>
        <dbReference type="EMBL" id="QOX62035.1"/>
    </source>
</evidence>
<gene>
    <name evidence="1" type="ORF">FRZ06_01045</name>
</gene>
<keyword evidence="2" id="KW-1185">Reference proteome</keyword>
<evidence type="ECO:0000313" key="2">
    <source>
        <dbReference type="Proteomes" id="UP000594014"/>
    </source>
</evidence>